<dbReference type="AlphaFoldDB" id="A0A7G1I1C9"/>
<organism evidence="1 2">
    <name type="scientific">Coprobacter secundus subsp. similis</name>
    <dbReference type="NCBI Taxonomy" id="2751153"/>
    <lineage>
        <taxon>Bacteria</taxon>
        <taxon>Pseudomonadati</taxon>
        <taxon>Bacteroidota</taxon>
        <taxon>Bacteroidia</taxon>
        <taxon>Bacteroidales</taxon>
        <taxon>Barnesiellaceae</taxon>
        <taxon>Coprobacter</taxon>
    </lineage>
</organism>
<reference evidence="2" key="1">
    <citation type="submission" date="2020-07" db="EMBL/GenBank/DDBJ databases">
        <title>Complete genome sequencing of Coprobacter sp. strain 2CBH44.</title>
        <authorList>
            <person name="Sakamoto M."/>
            <person name="Murakami T."/>
            <person name="Mori H."/>
        </authorList>
    </citation>
    <scope>NUCLEOTIDE SEQUENCE [LARGE SCALE GENOMIC DNA]</scope>
    <source>
        <strain evidence="2">2CBH44</strain>
    </source>
</reference>
<proteinExistence type="predicted"/>
<sequence length="39" mass="4819">MELKIYIIIYLKYKKTFCAFFSFKGINVFYFTFDVFCLL</sequence>
<accession>A0A7G1I1C9</accession>
<keyword evidence="2" id="KW-1185">Reference proteome</keyword>
<dbReference type="EMBL" id="AP023322">
    <property type="protein sequence ID" value="BCI64524.1"/>
    <property type="molecule type" value="Genomic_DNA"/>
</dbReference>
<gene>
    <name evidence="1" type="ORF">Cop2CBH44_28770</name>
</gene>
<dbReference type="KEGG" id="copr:Cop2CBH44_28770"/>
<name>A0A7G1I1C9_9BACT</name>
<evidence type="ECO:0000313" key="2">
    <source>
        <dbReference type="Proteomes" id="UP000594042"/>
    </source>
</evidence>
<evidence type="ECO:0000313" key="1">
    <source>
        <dbReference type="EMBL" id="BCI64524.1"/>
    </source>
</evidence>
<protein>
    <submittedName>
        <fullName evidence="1">Uncharacterized protein</fullName>
    </submittedName>
</protein>
<dbReference type="Proteomes" id="UP000594042">
    <property type="component" value="Chromosome"/>
</dbReference>